<name>A0ABD2QJ86_9PLAT</name>
<dbReference type="Gene3D" id="3.30.505.10">
    <property type="entry name" value="SH2 domain"/>
    <property type="match status" value="1"/>
</dbReference>
<dbReference type="SMART" id="SM00252">
    <property type="entry name" value="SH2"/>
    <property type="match status" value="1"/>
</dbReference>
<accession>A0ABD2QJ86</accession>
<dbReference type="PROSITE" id="PS50001">
    <property type="entry name" value="SH2"/>
    <property type="match status" value="1"/>
</dbReference>
<protein>
    <submittedName>
        <fullName evidence="4">Suppressor of cytokine signaling 7</fullName>
    </submittedName>
</protein>
<evidence type="ECO:0000313" key="4">
    <source>
        <dbReference type="EMBL" id="KAL3319604.1"/>
    </source>
</evidence>
<gene>
    <name evidence="4" type="primary">SOCS7_1</name>
    <name evidence="4" type="ORF">Ciccas_001708</name>
</gene>
<proteinExistence type="predicted"/>
<dbReference type="SUPFAM" id="SSF55550">
    <property type="entry name" value="SH2 domain"/>
    <property type="match status" value="1"/>
</dbReference>
<dbReference type="Pfam" id="PF00017">
    <property type="entry name" value="SH2"/>
    <property type="match status" value="1"/>
</dbReference>
<organism evidence="4 5">
    <name type="scientific">Cichlidogyrus casuarinus</name>
    <dbReference type="NCBI Taxonomy" id="1844966"/>
    <lineage>
        <taxon>Eukaryota</taxon>
        <taxon>Metazoa</taxon>
        <taxon>Spiralia</taxon>
        <taxon>Lophotrochozoa</taxon>
        <taxon>Platyhelminthes</taxon>
        <taxon>Monogenea</taxon>
        <taxon>Monopisthocotylea</taxon>
        <taxon>Dactylogyridea</taxon>
        <taxon>Ancyrocephalidae</taxon>
        <taxon>Cichlidogyrus</taxon>
    </lineage>
</organism>
<keyword evidence="5" id="KW-1185">Reference proteome</keyword>
<dbReference type="AlphaFoldDB" id="A0ABD2QJ86"/>
<reference evidence="4 5" key="1">
    <citation type="submission" date="2024-11" db="EMBL/GenBank/DDBJ databases">
        <title>Adaptive evolution of stress response genes in parasites aligns with host niche diversity.</title>
        <authorList>
            <person name="Hahn C."/>
            <person name="Resl P."/>
        </authorList>
    </citation>
    <scope>NUCLEOTIDE SEQUENCE [LARGE SCALE GENOMIC DNA]</scope>
    <source>
        <strain evidence="4">EGGRZ-B1_66</strain>
        <tissue evidence="4">Body</tissue>
    </source>
</reference>
<dbReference type="InterPro" id="IPR036860">
    <property type="entry name" value="SH2_dom_sf"/>
</dbReference>
<keyword evidence="1 2" id="KW-0727">SH2 domain</keyword>
<dbReference type="PRINTS" id="PR00401">
    <property type="entry name" value="SH2DOMAIN"/>
</dbReference>
<dbReference type="EMBL" id="JBJKFK010000119">
    <property type="protein sequence ID" value="KAL3319604.1"/>
    <property type="molecule type" value="Genomic_DNA"/>
</dbReference>
<comment type="caution">
    <text evidence="4">The sequence shown here is derived from an EMBL/GenBank/DDBJ whole genome shotgun (WGS) entry which is preliminary data.</text>
</comment>
<evidence type="ECO:0000256" key="2">
    <source>
        <dbReference type="PROSITE-ProRule" id="PRU00191"/>
    </source>
</evidence>
<evidence type="ECO:0000256" key="1">
    <source>
        <dbReference type="ARBA" id="ARBA00022999"/>
    </source>
</evidence>
<dbReference type="InterPro" id="IPR000980">
    <property type="entry name" value="SH2"/>
</dbReference>
<evidence type="ECO:0000313" key="5">
    <source>
        <dbReference type="Proteomes" id="UP001626550"/>
    </source>
</evidence>
<feature type="domain" description="SH2" evidence="3">
    <location>
        <begin position="3"/>
        <end position="68"/>
    </location>
</feature>
<dbReference type="PANTHER" id="PTHR10155:SF5">
    <property type="entry name" value="SUPPRESSOR OF CYTOKINE SIGNALING 7"/>
    <property type="match status" value="1"/>
</dbReference>
<evidence type="ECO:0000259" key="3">
    <source>
        <dbReference type="PROSITE" id="PS50001"/>
    </source>
</evidence>
<sequence length="68" mass="7584">MGWYWGPLSFKDAEKLLEGKVEGTFLVRNSGSGPSKLSLSFKARNSIYHTRIEQIDGNSPHPSFATLQ</sequence>
<dbReference type="PANTHER" id="PTHR10155">
    <property type="entry name" value="PHOSPHATIDYLINOSITOL 3-KINASE REGULATORY SUBUNIT"/>
    <property type="match status" value="1"/>
</dbReference>
<dbReference type="Proteomes" id="UP001626550">
    <property type="component" value="Unassembled WGS sequence"/>
</dbReference>